<evidence type="ECO:0000313" key="11">
    <source>
        <dbReference type="EMBL" id="TFD99776.1"/>
    </source>
</evidence>
<evidence type="ECO:0000256" key="2">
    <source>
        <dbReference type="ARBA" id="ARBA00012438"/>
    </source>
</evidence>
<feature type="transmembrane region" description="Helical" evidence="9">
    <location>
        <begin position="180"/>
        <end position="200"/>
    </location>
</feature>
<feature type="transmembrane region" description="Helical" evidence="9">
    <location>
        <begin position="206"/>
        <end position="224"/>
    </location>
</feature>
<dbReference type="EMBL" id="SORX01000008">
    <property type="protein sequence ID" value="TFD99776.1"/>
    <property type="molecule type" value="Genomic_DNA"/>
</dbReference>
<keyword evidence="9" id="KW-0812">Transmembrane</keyword>
<feature type="transmembrane region" description="Helical" evidence="9">
    <location>
        <begin position="31"/>
        <end position="49"/>
    </location>
</feature>
<dbReference type="CDD" id="cd00130">
    <property type="entry name" value="PAS"/>
    <property type="match status" value="1"/>
</dbReference>
<dbReference type="Proteomes" id="UP000297776">
    <property type="component" value="Unassembled WGS sequence"/>
</dbReference>
<dbReference type="Gene3D" id="1.10.287.130">
    <property type="match status" value="1"/>
</dbReference>
<dbReference type="InterPro" id="IPR035965">
    <property type="entry name" value="PAS-like_dom_sf"/>
</dbReference>
<dbReference type="PANTHER" id="PTHR43065">
    <property type="entry name" value="SENSOR HISTIDINE KINASE"/>
    <property type="match status" value="1"/>
</dbReference>
<reference evidence="11 12" key="1">
    <citation type="submission" date="2019-03" db="EMBL/GenBank/DDBJ databases">
        <authorList>
            <person name="Yang Y."/>
        </authorList>
    </citation>
    <scope>NUCLEOTIDE SEQUENCE [LARGE SCALE GENOMIC DNA]</scope>
    <source>
        <strain evidence="11 12">ASL-1</strain>
    </source>
</reference>
<dbReference type="SMART" id="SM00388">
    <property type="entry name" value="HisKA"/>
    <property type="match status" value="1"/>
</dbReference>
<dbReference type="GO" id="GO:0005524">
    <property type="term" value="F:ATP binding"/>
    <property type="evidence" value="ECO:0007669"/>
    <property type="project" value="UniProtKB-KW"/>
</dbReference>
<accession>A0A4Y8LFK0</accession>
<keyword evidence="3" id="KW-0597">Phosphoprotein</keyword>
<feature type="transmembrane region" description="Helical" evidence="9">
    <location>
        <begin position="98"/>
        <end position="117"/>
    </location>
</feature>
<evidence type="ECO:0000256" key="3">
    <source>
        <dbReference type="ARBA" id="ARBA00022553"/>
    </source>
</evidence>
<evidence type="ECO:0000256" key="8">
    <source>
        <dbReference type="ARBA" id="ARBA00023012"/>
    </source>
</evidence>
<evidence type="ECO:0000259" key="10">
    <source>
        <dbReference type="PROSITE" id="PS50109"/>
    </source>
</evidence>
<dbReference type="PANTHER" id="PTHR43065:SF10">
    <property type="entry name" value="PEROXIDE STRESS-ACTIVATED HISTIDINE KINASE MAK3"/>
    <property type="match status" value="1"/>
</dbReference>
<dbReference type="SUPFAM" id="SSF47384">
    <property type="entry name" value="Homodimeric domain of signal transducing histidine kinase"/>
    <property type="match status" value="1"/>
</dbReference>
<dbReference type="RefSeq" id="WP_134382292.1">
    <property type="nucleotide sequence ID" value="NZ_SORX01000008.1"/>
</dbReference>
<proteinExistence type="predicted"/>
<evidence type="ECO:0000256" key="5">
    <source>
        <dbReference type="ARBA" id="ARBA00022741"/>
    </source>
</evidence>
<dbReference type="Gene3D" id="3.30.450.20">
    <property type="entry name" value="PAS domain"/>
    <property type="match status" value="1"/>
</dbReference>
<dbReference type="AlphaFoldDB" id="A0A4Y8LFK0"/>
<dbReference type="EC" id="2.7.13.3" evidence="2"/>
<dbReference type="OrthoDB" id="9815750at2"/>
<dbReference type="SUPFAM" id="SSF55874">
    <property type="entry name" value="ATPase domain of HSP90 chaperone/DNA topoisomerase II/histidine kinase"/>
    <property type="match status" value="1"/>
</dbReference>
<keyword evidence="7" id="KW-0067">ATP-binding</keyword>
<evidence type="ECO:0000256" key="9">
    <source>
        <dbReference type="SAM" id="Phobius"/>
    </source>
</evidence>
<evidence type="ECO:0000256" key="7">
    <source>
        <dbReference type="ARBA" id="ARBA00022840"/>
    </source>
</evidence>
<evidence type="ECO:0000256" key="4">
    <source>
        <dbReference type="ARBA" id="ARBA00022679"/>
    </source>
</evidence>
<dbReference type="Pfam" id="PF02518">
    <property type="entry name" value="HATPase_c"/>
    <property type="match status" value="1"/>
</dbReference>
<dbReference type="SMART" id="SM00387">
    <property type="entry name" value="HATPase_c"/>
    <property type="match status" value="1"/>
</dbReference>
<sequence length="581" mass="66375">MAFFLLMALASIPLFLAISLLYYSRSSNTKALSVFLILISVWQMSISFLYSQDLFGLEIIDSFFRTLRFGPIFLMPLMYYFGIITVRQNQKLGNYNNYYNFSILIFLTLFSLVTYVINFTQSGIIGYHTVHDGMHSPVHLMPLYGDLHVIYALNTFLVVVTTLMFIFIANKIESKKLRSFYVQISIGAIIIFVNGLLSAFTPLPLYFSSFNSIIIAILLFLSFVRMQSGTLIEANSNLAKQRTLLEKIMDINPNYLVVIDKNDQIIRLNDSICRLLSISQEQYTKKDFTALLAIRELNPAQSRMLTRSGEIRYIKWNYETLQLDNQEVYTLFIGVDFTEQKQNERLLLDSEKSKVVGELAASIAHEIRNPLTTVRGLIQLSKEKVADPKLENIILEEIDRIVDVLKELLLLARPEAKIETEEKNEIVNVVEELENIHFLYQSVATSENKFISIENLLTSNGLIDIQKSHFKQIMINFLKNSLEATVAESKIKIKVDNAGEHIRIRILDNGRGIEKSRLSRIGEPYYTTKDRGTGIGMAVCFKLIKDYNGEIKVNSKVDWGSTITVLFPAAIVKYPITSEII</sequence>
<organism evidence="11 12">
    <name type="scientific">Jeotgalibacillus salarius</name>
    <dbReference type="NCBI Taxonomy" id="546023"/>
    <lineage>
        <taxon>Bacteria</taxon>
        <taxon>Bacillati</taxon>
        <taxon>Bacillota</taxon>
        <taxon>Bacilli</taxon>
        <taxon>Bacillales</taxon>
        <taxon>Caryophanaceae</taxon>
        <taxon>Jeotgalibacillus</taxon>
    </lineage>
</organism>
<keyword evidence="6" id="KW-0418">Kinase</keyword>
<dbReference type="InterPro" id="IPR036097">
    <property type="entry name" value="HisK_dim/P_sf"/>
</dbReference>
<protein>
    <recommendedName>
        <fullName evidence="2">histidine kinase</fullName>
        <ecNumber evidence="2">2.7.13.3</ecNumber>
    </recommendedName>
</protein>
<feature type="transmembrane region" description="Helical" evidence="9">
    <location>
        <begin position="149"/>
        <end position="168"/>
    </location>
</feature>
<keyword evidence="5" id="KW-0547">Nucleotide-binding</keyword>
<comment type="caution">
    <text evidence="11">The sequence shown here is derived from an EMBL/GenBank/DDBJ whole genome shotgun (WGS) entry which is preliminary data.</text>
</comment>
<dbReference type="SUPFAM" id="SSF55785">
    <property type="entry name" value="PYP-like sensor domain (PAS domain)"/>
    <property type="match status" value="1"/>
</dbReference>
<dbReference type="InterPro" id="IPR036890">
    <property type="entry name" value="HATPase_C_sf"/>
</dbReference>
<dbReference type="InterPro" id="IPR003661">
    <property type="entry name" value="HisK_dim/P_dom"/>
</dbReference>
<dbReference type="InterPro" id="IPR004358">
    <property type="entry name" value="Sig_transdc_His_kin-like_C"/>
</dbReference>
<name>A0A4Y8LFK0_9BACL</name>
<dbReference type="InterPro" id="IPR000014">
    <property type="entry name" value="PAS"/>
</dbReference>
<feature type="domain" description="Histidine kinase" evidence="10">
    <location>
        <begin position="362"/>
        <end position="571"/>
    </location>
</feature>
<keyword evidence="9" id="KW-0472">Membrane</keyword>
<keyword evidence="8" id="KW-0902">Two-component regulatory system</keyword>
<dbReference type="PROSITE" id="PS50109">
    <property type="entry name" value="HIS_KIN"/>
    <property type="match status" value="1"/>
</dbReference>
<dbReference type="InterPro" id="IPR005467">
    <property type="entry name" value="His_kinase_dom"/>
</dbReference>
<feature type="transmembrane region" description="Helical" evidence="9">
    <location>
        <begin position="6"/>
        <end position="24"/>
    </location>
</feature>
<dbReference type="Pfam" id="PF00512">
    <property type="entry name" value="HisKA"/>
    <property type="match status" value="1"/>
</dbReference>
<feature type="transmembrane region" description="Helical" evidence="9">
    <location>
        <begin position="69"/>
        <end position="86"/>
    </location>
</feature>
<comment type="catalytic activity">
    <reaction evidence="1">
        <text>ATP + protein L-histidine = ADP + protein N-phospho-L-histidine.</text>
        <dbReference type="EC" id="2.7.13.3"/>
    </reaction>
</comment>
<dbReference type="GO" id="GO:0000155">
    <property type="term" value="F:phosphorelay sensor kinase activity"/>
    <property type="evidence" value="ECO:0007669"/>
    <property type="project" value="InterPro"/>
</dbReference>
<keyword evidence="4" id="KW-0808">Transferase</keyword>
<dbReference type="InterPro" id="IPR003594">
    <property type="entry name" value="HATPase_dom"/>
</dbReference>
<dbReference type="CDD" id="cd00082">
    <property type="entry name" value="HisKA"/>
    <property type="match status" value="1"/>
</dbReference>
<evidence type="ECO:0000256" key="1">
    <source>
        <dbReference type="ARBA" id="ARBA00000085"/>
    </source>
</evidence>
<evidence type="ECO:0000256" key="6">
    <source>
        <dbReference type="ARBA" id="ARBA00022777"/>
    </source>
</evidence>
<keyword evidence="9" id="KW-1133">Transmembrane helix</keyword>
<evidence type="ECO:0000313" key="12">
    <source>
        <dbReference type="Proteomes" id="UP000297776"/>
    </source>
</evidence>
<dbReference type="Gene3D" id="3.30.565.10">
    <property type="entry name" value="Histidine kinase-like ATPase, C-terminal domain"/>
    <property type="match status" value="1"/>
</dbReference>
<dbReference type="PRINTS" id="PR00344">
    <property type="entry name" value="BCTRLSENSOR"/>
</dbReference>
<keyword evidence="12" id="KW-1185">Reference proteome</keyword>
<gene>
    <name evidence="11" type="ORF">E2626_13420</name>
</gene>